<reference evidence="3 4" key="1">
    <citation type="submission" date="2019-05" db="EMBL/GenBank/DDBJ databases">
        <title>Genome of Alcanivorax gelatiniphagus, an oil degrading marine bacteria.</title>
        <authorList>
            <person name="Kwon K.K."/>
        </authorList>
    </citation>
    <scope>NUCLEOTIDE SEQUENCE [LARGE SCALE GENOMIC DNA]</scope>
    <source>
        <strain evidence="3 4">MEBiC 08158</strain>
    </source>
</reference>
<feature type="chain" id="PRO_5047153866" evidence="2">
    <location>
        <begin position="26"/>
        <end position="1055"/>
    </location>
</feature>
<evidence type="ECO:0000313" key="3">
    <source>
        <dbReference type="EMBL" id="TMW11399.1"/>
    </source>
</evidence>
<feature type="signal peptide" evidence="2">
    <location>
        <begin position="1"/>
        <end position="25"/>
    </location>
</feature>
<accession>A0ABY2XI29</accession>
<keyword evidence="4" id="KW-1185">Reference proteome</keyword>
<feature type="compositionally biased region" description="Acidic residues" evidence="1">
    <location>
        <begin position="1035"/>
        <end position="1046"/>
    </location>
</feature>
<organism evidence="3 4">
    <name type="scientific">Alloalcanivorax gelatiniphagus</name>
    <dbReference type="NCBI Taxonomy" id="1194167"/>
    <lineage>
        <taxon>Bacteria</taxon>
        <taxon>Pseudomonadati</taxon>
        <taxon>Pseudomonadota</taxon>
        <taxon>Gammaproteobacteria</taxon>
        <taxon>Oceanospirillales</taxon>
        <taxon>Alcanivoracaceae</taxon>
        <taxon>Alloalcanivorax</taxon>
    </lineage>
</organism>
<name>A0ABY2XI29_9GAMM</name>
<proteinExistence type="predicted"/>
<dbReference type="EMBL" id="VCQT01000044">
    <property type="protein sequence ID" value="TMW11399.1"/>
    <property type="molecule type" value="Genomic_DNA"/>
</dbReference>
<gene>
    <name evidence="3" type="ORF">FGS76_15220</name>
</gene>
<comment type="caution">
    <text evidence="3">The sequence shown here is derived from an EMBL/GenBank/DDBJ whole genome shotgun (WGS) entry which is preliminary data.</text>
</comment>
<evidence type="ECO:0000256" key="1">
    <source>
        <dbReference type="SAM" id="MobiDB-lite"/>
    </source>
</evidence>
<dbReference type="PROSITE" id="PS51257">
    <property type="entry name" value="PROKAR_LIPOPROTEIN"/>
    <property type="match status" value="1"/>
</dbReference>
<evidence type="ECO:0000256" key="2">
    <source>
        <dbReference type="SAM" id="SignalP"/>
    </source>
</evidence>
<keyword evidence="2" id="KW-0732">Signal</keyword>
<dbReference type="Proteomes" id="UP000739180">
    <property type="component" value="Unassembled WGS sequence"/>
</dbReference>
<evidence type="ECO:0000313" key="4">
    <source>
        <dbReference type="Proteomes" id="UP000739180"/>
    </source>
</evidence>
<feature type="region of interest" description="Disordered" evidence="1">
    <location>
        <begin position="1035"/>
        <end position="1055"/>
    </location>
</feature>
<sequence length="1055" mass="112991">MYQRCTRWARPVAVALFLALLAACGGGGGSSGGGDGGASGSAGVSGRVTDPGIAGALVKLQSASGNALAVPVRSDANGGFRFSVSSGANLSGARVVAQGGVDSQTGQDFTGLTLVGPVSGGNGLATPVSTLVMALVDDGSDLDSAGQTVAGWLGLDATRVLDDPATDGDLQRQSLRLTLLGVALNRESRPMTWLVDALRDTGDLDAAREWLATDPKLTEASRQRIIGLEQQFQAVAEAAPGQGADAVVAAAKRIAVRQGITLYLRDAFGQNTDDETSQANIAALADTLISANGGAGVPAGGAQIRNLMRYVLQSYQLDPAALSQSGFTVPAGLGGDSDIARITGLRALDHRIPLTNAEKLGMDSDARREYFYASDLSPFHRAERLFDGVLDDLILDPVYEEIAEGLAFAGQVGEAKTVLRTRVFQPFLRARTAQRIAYRLIETGSHNEAKAMVDTSLSELDGIIEAKGLENLTAPEADLYNSLVLDYRRLGEIEASQRAIDNVIDYVSLYEGRPYQSVYGKLLTAIRDNAELSVEKAVEQELVEPFLNDAIQSVDLFTRFVLGTGYQVRSGCTHYKLRTFYLTYSAGYYYALGADQELENIIDLFEQTRNLTPCNLEQTDVYVERMAAYYVATDQVDRYLQQVEETITDPREIEDALQNINVGIAFEAVVEGDLQGALDGLRRNYPEPEEYLGYLIDQSGTAHGLAEALYRNGYVLLGDQVRGAAWNFYLSDEYRDTYVQDYNALLGNGCLRLVQFAENWGDIDTARSWMGNCASVADEILKSITGKDERFAILTGIAIYQNRLGLIAEGSATIARAESEISAMLGRDYDKALLRLISLSLDNDNLGLALDYGREAQTRYFQEAAGATNDSTRSSAMSGGLSLATSLNQVAEQAGRMALRAGALNVTDQQNVADARAAARDLILGNGNQLGVANLADAQLSDSSRLTYLNQAVLVLAKARYYDEAVALTEKDGLSNNDRNLMLQSIATAMTGENDFAKGAIAVRDTDGDGRPDFFNLGVDAEDIAASALQLDNDLDGDGITDDEDSTPFCASCDG</sequence>
<protein>
    <submittedName>
        <fullName evidence="3">Carboxypeptidase regulatory-like domain-containing protein</fullName>
    </submittedName>
</protein>